<feature type="binding site" evidence="1">
    <location>
        <position position="11"/>
    </location>
    <ligand>
        <name>Zn(2+)</name>
        <dbReference type="ChEBI" id="CHEBI:29105"/>
    </ligand>
</feature>
<dbReference type="AlphaFoldDB" id="A0A4R0HNS5"/>
<dbReference type="PROSITE" id="PS51902">
    <property type="entry name" value="CLPX_ZB"/>
    <property type="match status" value="1"/>
</dbReference>
<dbReference type="GO" id="GO:0046983">
    <property type="term" value="F:protein dimerization activity"/>
    <property type="evidence" value="ECO:0007669"/>
    <property type="project" value="UniProtKB-UniRule"/>
</dbReference>
<feature type="binding site" evidence="1">
    <location>
        <position position="33"/>
    </location>
    <ligand>
        <name>Zn(2+)</name>
        <dbReference type="ChEBI" id="CHEBI:29105"/>
    </ligand>
</feature>
<name>A0A4R0HNS5_9ACTN</name>
<reference evidence="3 4" key="1">
    <citation type="submission" date="2019-02" db="EMBL/GenBank/DDBJ databases">
        <title>Kribbella capetownensis sp. nov. and Kribbella speibonae sp. nov., isolated from soil.</title>
        <authorList>
            <person name="Curtis S.M."/>
            <person name="Norton I."/>
            <person name="Everest G.J."/>
            <person name="Meyers P.R."/>
        </authorList>
    </citation>
    <scope>NUCLEOTIDE SEQUENCE [LARGE SCALE GENOMIC DNA]</scope>
    <source>
        <strain evidence="3 4">KCTC 29219</strain>
    </source>
</reference>
<dbReference type="OrthoDB" id="3579809at2"/>
<dbReference type="InterPro" id="IPR059188">
    <property type="entry name" value="Znf_CLPX-like"/>
</dbReference>
<dbReference type="SMART" id="SM00994">
    <property type="entry name" value="zf-C4_ClpX"/>
    <property type="match status" value="1"/>
</dbReference>
<sequence length="114" mass="12733">MPDNVLRCSFCGKTKDEIERLIAGPGVFICNECVDLSVQVINEQPIPSFPPLDGKSDEELLADMVRLDKSRGQVEAAVQDRVLRLRSRSVTWARIGEALGISRQSAWERFSGEE</sequence>
<comment type="similarity">
    <text evidence="1">Belongs to the ClpX chaperone family.</text>
</comment>
<protein>
    <recommendedName>
        <fullName evidence="2">ClpX-type ZB domain-containing protein</fullName>
    </recommendedName>
</protein>
<gene>
    <name evidence="3" type="ORF">E0H45_12605</name>
</gene>
<dbReference type="GO" id="GO:0006457">
    <property type="term" value="P:protein folding"/>
    <property type="evidence" value="ECO:0007669"/>
    <property type="project" value="UniProtKB-UniRule"/>
</dbReference>
<dbReference type="EMBL" id="SJJZ01000001">
    <property type="protein sequence ID" value="TCC12028.1"/>
    <property type="molecule type" value="Genomic_DNA"/>
</dbReference>
<dbReference type="InterPro" id="IPR038366">
    <property type="entry name" value="Znf_CppX_C4_sf"/>
</dbReference>
<dbReference type="GO" id="GO:0008270">
    <property type="term" value="F:zinc ion binding"/>
    <property type="evidence" value="ECO:0007669"/>
    <property type="project" value="UniProtKB-UniRule"/>
</dbReference>
<dbReference type="InterPro" id="IPR010603">
    <property type="entry name" value="Znf_CppX_C4"/>
</dbReference>
<organism evidence="3 4">
    <name type="scientific">Kribbella soli</name>
    <dbReference type="NCBI Taxonomy" id="1124743"/>
    <lineage>
        <taxon>Bacteria</taxon>
        <taxon>Bacillati</taxon>
        <taxon>Actinomycetota</taxon>
        <taxon>Actinomycetes</taxon>
        <taxon>Propionibacteriales</taxon>
        <taxon>Kribbellaceae</taxon>
        <taxon>Kribbella</taxon>
    </lineage>
</organism>
<evidence type="ECO:0000313" key="3">
    <source>
        <dbReference type="EMBL" id="TCC12028.1"/>
    </source>
</evidence>
<accession>A0A4R0HNS5</accession>
<feature type="binding site" evidence="1">
    <location>
        <position position="30"/>
    </location>
    <ligand>
        <name>Zn(2+)</name>
        <dbReference type="ChEBI" id="CHEBI:29105"/>
    </ligand>
</feature>
<dbReference type="SUPFAM" id="SSF57716">
    <property type="entry name" value="Glucocorticoid receptor-like (DNA-binding domain)"/>
    <property type="match status" value="1"/>
</dbReference>
<evidence type="ECO:0000259" key="2">
    <source>
        <dbReference type="PROSITE" id="PS51902"/>
    </source>
</evidence>
<dbReference type="Proteomes" id="UP000292346">
    <property type="component" value="Unassembled WGS sequence"/>
</dbReference>
<feature type="binding site" evidence="1">
    <location>
        <position position="8"/>
    </location>
    <ligand>
        <name>Zn(2+)</name>
        <dbReference type="ChEBI" id="CHEBI:29105"/>
    </ligand>
</feature>
<keyword evidence="1" id="KW-0143">Chaperone</keyword>
<keyword evidence="1" id="KW-0479">Metal-binding</keyword>
<comment type="caution">
    <text evidence="3">The sequence shown here is derived from an EMBL/GenBank/DDBJ whole genome shotgun (WGS) entry which is preliminary data.</text>
</comment>
<dbReference type="Pfam" id="PF06689">
    <property type="entry name" value="zf-C4_ClpX"/>
    <property type="match status" value="1"/>
</dbReference>
<dbReference type="RefSeq" id="WP_130386756.1">
    <property type="nucleotide sequence ID" value="NZ_SJJZ01000001.1"/>
</dbReference>
<dbReference type="GO" id="GO:0051082">
    <property type="term" value="F:unfolded protein binding"/>
    <property type="evidence" value="ECO:0007669"/>
    <property type="project" value="UniProtKB-UniRule"/>
</dbReference>
<evidence type="ECO:0000256" key="1">
    <source>
        <dbReference type="PROSITE-ProRule" id="PRU01250"/>
    </source>
</evidence>
<keyword evidence="1" id="KW-0862">Zinc</keyword>
<feature type="domain" description="ClpX-type ZB" evidence="2">
    <location>
        <begin position="1"/>
        <end position="49"/>
    </location>
</feature>
<proteinExistence type="inferred from homology"/>
<dbReference type="Gene3D" id="6.20.220.10">
    <property type="entry name" value="ClpX chaperone, C4-type zinc finger domain"/>
    <property type="match status" value="1"/>
</dbReference>
<keyword evidence="4" id="KW-1185">Reference proteome</keyword>
<evidence type="ECO:0000313" key="4">
    <source>
        <dbReference type="Proteomes" id="UP000292346"/>
    </source>
</evidence>